<accession>A0A0D8FUW4</accession>
<name>A0A0D8FUW4_9ACTN</name>
<evidence type="ECO:0000313" key="1">
    <source>
        <dbReference type="EMBL" id="KJE76901.1"/>
    </source>
</evidence>
<dbReference type="Proteomes" id="UP000032336">
    <property type="component" value="Unassembled WGS sequence"/>
</dbReference>
<evidence type="ECO:0000313" key="2">
    <source>
        <dbReference type="Proteomes" id="UP000032336"/>
    </source>
</evidence>
<comment type="caution">
    <text evidence="1">The sequence shown here is derived from an EMBL/GenBank/DDBJ whole genome shotgun (WGS) entry which is preliminary data.</text>
</comment>
<dbReference type="EMBL" id="JXUW01000010">
    <property type="protein sequence ID" value="KJE76901.1"/>
    <property type="molecule type" value="Genomic_DNA"/>
</dbReference>
<organism evidence="1 2">
    <name type="scientific">Ferrimicrobium acidiphilum DSM 19497</name>
    <dbReference type="NCBI Taxonomy" id="1121877"/>
    <lineage>
        <taxon>Bacteria</taxon>
        <taxon>Bacillati</taxon>
        <taxon>Actinomycetota</taxon>
        <taxon>Acidimicrobiia</taxon>
        <taxon>Acidimicrobiales</taxon>
        <taxon>Acidimicrobiaceae</taxon>
        <taxon>Ferrimicrobium</taxon>
    </lineage>
</organism>
<sequence length="204" mass="23364">MISAASIDLISKVLELIGRKRKDEGELVILLKVTSNGRYTYLTGNFRYRRGNRAIVISKSGLEMYVQAYGSCCDPQPIAVSPLSSFSYPPAITLSPTSPFQLWETQFQTTELLEQRRRADENFTRQVFPKEGDAIIQRYRADRKASKERYELHRQSNESAFGRFVNQLRKPPKEYVKVRLIAHLSDGRTVVSNCLQITNERGRG</sequence>
<proteinExistence type="predicted"/>
<gene>
    <name evidence="1" type="ORF">FEAC_14030</name>
</gene>
<protein>
    <submittedName>
        <fullName evidence="1">Uncharacterized protein</fullName>
    </submittedName>
</protein>
<keyword evidence="2" id="KW-1185">Reference proteome</keyword>
<reference evidence="1 2" key="1">
    <citation type="submission" date="2015-01" db="EMBL/GenBank/DDBJ databases">
        <title>Draft genome of the acidophilic iron oxidizer Ferrimicrobium acidiphilum strain T23.</title>
        <authorList>
            <person name="Poehlein A."/>
            <person name="Eisen S."/>
            <person name="Schloemann M."/>
            <person name="Johnson B.D."/>
            <person name="Daniel R."/>
            <person name="Muehling M."/>
        </authorList>
    </citation>
    <scope>NUCLEOTIDE SEQUENCE [LARGE SCALE GENOMIC DNA]</scope>
    <source>
        <strain evidence="1 2">T23</strain>
    </source>
</reference>
<dbReference type="AlphaFoldDB" id="A0A0D8FUW4"/>